<dbReference type="AlphaFoldDB" id="A0A9D0ZQJ1"/>
<evidence type="ECO:0000256" key="2">
    <source>
        <dbReference type="PIRSR" id="PIRSR605754-1"/>
    </source>
</evidence>
<reference evidence="4" key="2">
    <citation type="journal article" date="2021" name="PeerJ">
        <title>Extensive microbial diversity within the chicken gut microbiome revealed by metagenomics and culture.</title>
        <authorList>
            <person name="Gilroy R."/>
            <person name="Ravi A."/>
            <person name="Getino M."/>
            <person name="Pursley I."/>
            <person name="Horton D.L."/>
            <person name="Alikhan N.F."/>
            <person name="Baker D."/>
            <person name="Gharbi K."/>
            <person name="Hall N."/>
            <person name="Watson M."/>
            <person name="Adriaenssens E.M."/>
            <person name="Foster-Nyarko E."/>
            <person name="Jarju S."/>
            <person name="Secka A."/>
            <person name="Antonio M."/>
            <person name="Oren A."/>
            <person name="Chaudhuri R.R."/>
            <person name="La Ragione R."/>
            <person name="Hildebrand F."/>
            <person name="Pallen M.J."/>
        </authorList>
    </citation>
    <scope>NUCLEOTIDE SEQUENCE</scope>
    <source>
        <strain evidence="4">CHK147-3167</strain>
    </source>
</reference>
<feature type="compositionally biased region" description="Low complexity" evidence="3">
    <location>
        <begin position="31"/>
        <end position="42"/>
    </location>
</feature>
<gene>
    <name evidence="4" type="ORF">IAB27_02755</name>
</gene>
<proteinExistence type="predicted"/>
<evidence type="ECO:0000313" key="4">
    <source>
        <dbReference type="EMBL" id="HIQ90534.1"/>
    </source>
</evidence>
<dbReference type="InterPro" id="IPR023365">
    <property type="entry name" value="Sortase_dom-sf"/>
</dbReference>
<dbReference type="NCBIfam" id="TIGR01076">
    <property type="entry name" value="sortase_fam"/>
    <property type="match status" value="1"/>
</dbReference>
<comment type="caution">
    <text evidence="4">The sequence shown here is derived from an EMBL/GenBank/DDBJ whole genome shotgun (WGS) entry which is preliminary data.</text>
</comment>
<organism evidence="4 5">
    <name type="scientific">Candidatus Coprosoma intestinipullorum</name>
    <dbReference type="NCBI Taxonomy" id="2840752"/>
    <lineage>
        <taxon>Bacteria</taxon>
        <taxon>Bacillati</taxon>
        <taxon>Bacillota</taxon>
        <taxon>Bacillota incertae sedis</taxon>
        <taxon>Candidatus Coprosoma</taxon>
    </lineage>
</organism>
<dbReference type="InterPro" id="IPR005754">
    <property type="entry name" value="Sortase"/>
</dbReference>
<dbReference type="GO" id="GO:0016787">
    <property type="term" value="F:hydrolase activity"/>
    <property type="evidence" value="ECO:0007669"/>
    <property type="project" value="UniProtKB-KW"/>
</dbReference>
<keyword evidence="1" id="KW-0378">Hydrolase</keyword>
<evidence type="ECO:0000256" key="3">
    <source>
        <dbReference type="SAM" id="MobiDB-lite"/>
    </source>
</evidence>
<protein>
    <submittedName>
        <fullName evidence="4">Sortase</fullName>
    </submittedName>
</protein>
<dbReference type="Proteomes" id="UP000886786">
    <property type="component" value="Unassembled WGS sequence"/>
</dbReference>
<feature type="active site" description="Proton donor/acceptor" evidence="2">
    <location>
        <position position="99"/>
    </location>
</feature>
<feature type="region of interest" description="Disordered" evidence="3">
    <location>
        <begin position="15"/>
        <end position="45"/>
    </location>
</feature>
<feature type="compositionally biased region" description="Basic and acidic residues" evidence="3">
    <location>
        <begin position="19"/>
        <end position="30"/>
    </location>
</feature>
<evidence type="ECO:0000313" key="5">
    <source>
        <dbReference type="Proteomes" id="UP000886786"/>
    </source>
</evidence>
<reference evidence="4" key="1">
    <citation type="submission" date="2020-10" db="EMBL/GenBank/DDBJ databases">
        <authorList>
            <person name="Gilroy R."/>
        </authorList>
    </citation>
    <scope>NUCLEOTIDE SEQUENCE</scope>
    <source>
        <strain evidence="4">CHK147-3167</strain>
    </source>
</reference>
<evidence type="ECO:0000256" key="1">
    <source>
        <dbReference type="ARBA" id="ARBA00022801"/>
    </source>
</evidence>
<dbReference type="Pfam" id="PF04203">
    <property type="entry name" value="Sortase"/>
    <property type="match status" value="1"/>
</dbReference>
<accession>A0A9D0ZQJ1</accession>
<dbReference type="SUPFAM" id="SSF63817">
    <property type="entry name" value="Sortase"/>
    <property type="match status" value="1"/>
</dbReference>
<feature type="active site" description="Acyl-thioester intermediate" evidence="2">
    <location>
        <position position="161"/>
    </location>
</feature>
<sequence>KVNLTFETVNLSLYGNQMPEEKNEAEEKTETTPSEPETTKAPQTSTDNYSAYLEIEKINLKQGFYYIGHPNNKVDKGIQVINPSDWPDVDGGNLILAAHSGTASISYFKNLWQLSNNDTVSVYYNNNKYTYQIVNIYTVPKNGQVAIYRDTNKTCITLITCTKDSDTLQTVYIGELISKEGI</sequence>
<dbReference type="Gene3D" id="2.40.260.10">
    <property type="entry name" value="Sortase"/>
    <property type="match status" value="1"/>
</dbReference>
<dbReference type="CDD" id="cd00004">
    <property type="entry name" value="Sortase"/>
    <property type="match status" value="1"/>
</dbReference>
<dbReference type="EMBL" id="DVFV01000052">
    <property type="protein sequence ID" value="HIQ90534.1"/>
    <property type="molecule type" value="Genomic_DNA"/>
</dbReference>
<name>A0A9D0ZQJ1_9FIRM</name>
<feature type="non-terminal residue" evidence="4">
    <location>
        <position position="1"/>
    </location>
</feature>